<reference evidence="1" key="1">
    <citation type="submission" date="2023-10" db="EMBL/GenBank/DDBJ databases">
        <title>Chromosome-level genome of the transformable northern wattle, Acacia crassicarpa.</title>
        <authorList>
            <person name="Massaro I."/>
            <person name="Sinha N.R."/>
            <person name="Poethig S."/>
            <person name="Leichty A.R."/>
        </authorList>
    </citation>
    <scope>NUCLEOTIDE SEQUENCE</scope>
    <source>
        <strain evidence="1">Acra3RX</strain>
        <tissue evidence="1">Leaf</tissue>
    </source>
</reference>
<evidence type="ECO:0000313" key="3">
    <source>
        <dbReference type="Proteomes" id="UP001293593"/>
    </source>
</evidence>
<comment type="caution">
    <text evidence="1">The sequence shown here is derived from an EMBL/GenBank/DDBJ whole genome shotgun (WGS) entry which is preliminary data.</text>
</comment>
<dbReference type="Proteomes" id="UP001293593">
    <property type="component" value="Unassembled WGS sequence"/>
</dbReference>
<evidence type="ECO:0000313" key="2">
    <source>
        <dbReference type="EMBL" id="KAK4284267.1"/>
    </source>
</evidence>
<name>A0AAE1IVE7_9FABA</name>
<sequence>MGYIRVASFTEANSTRNDWSLCVKVVDSFWDMPPSKMHKQMTYNVILADSQGYIVLAVCRRRDICRRLCGVLVRGICFVISGFTVKPGHNIINNDLQIVIEPYTKVEFIRDIIIIAEKIFTPLRDLAESTTFDSSLINVVGLVTSVTGLKDVLSDQELLYRFSLSIVDQWGSPFHCCLFGTPAYWASVSYTMLEHKHDAIVALCWVKMKKMADGKITFVSHHDLSWAIFNYNSQAVVDFRNELKQACAAMLGYDNASPET</sequence>
<dbReference type="InterPro" id="IPR012340">
    <property type="entry name" value="NA-bd_OB-fold"/>
</dbReference>
<evidence type="ECO:0000313" key="1">
    <source>
        <dbReference type="EMBL" id="KAK4258078.1"/>
    </source>
</evidence>
<organism evidence="1 3">
    <name type="scientific">Acacia crassicarpa</name>
    <name type="common">northern wattle</name>
    <dbReference type="NCBI Taxonomy" id="499986"/>
    <lineage>
        <taxon>Eukaryota</taxon>
        <taxon>Viridiplantae</taxon>
        <taxon>Streptophyta</taxon>
        <taxon>Embryophyta</taxon>
        <taxon>Tracheophyta</taxon>
        <taxon>Spermatophyta</taxon>
        <taxon>Magnoliopsida</taxon>
        <taxon>eudicotyledons</taxon>
        <taxon>Gunneridae</taxon>
        <taxon>Pentapetalae</taxon>
        <taxon>rosids</taxon>
        <taxon>fabids</taxon>
        <taxon>Fabales</taxon>
        <taxon>Fabaceae</taxon>
        <taxon>Caesalpinioideae</taxon>
        <taxon>mimosoid clade</taxon>
        <taxon>Acacieae</taxon>
        <taxon>Acacia</taxon>
    </lineage>
</organism>
<dbReference type="EMBL" id="JAWXYG010000012">
    <property type="protein sequence ID" value="KAK4258078.1"/>
    <property type="molecule type" value="Genomic_DNA"/>
</dbReference>
<dbReference type="EMBL" id="JAWXYG010000001">
    <property type="protein sequence ID" value="KAK4284267.1"/>
    <property type="molecule type" value="Genomic_DNA"/>
</dbReference>
<dbReference type="Gene3D" id="2.40.50.140">
    <property type="entry name" value="Nucleic acid-binding proteins"/>
    <property type="match status" value="2"/>
</dbReference>
<gene>
    <name evidence="2" type="ORF">QN277_001122</name>
    <name evidence="1" type="ORF">QN277_007578</name>
</gene>
<dbReference type="SUPFAM" id="SSF50249">
    <property type="entry name" value="Nucleic acid-binding proteins"/>
    <property type="match status" value="1"/>
</dbReference>
<accession>A0AAE1IVE7</accession>
<dbReference type="AlphaFoldDB" id="A0AAE1IVE7"/>
<keyword evidence="3" id="KW-1185">Reference proteome</keyword>
<protein>
    <submittedName>
        <fullName evidence="1">Uncharacterized protein</fullName>
    </submittedName>
</protein>
<proteinExistence type="predicted"/>